<dbReference type="RefSeq" id="WP_143013149.1">
    <property type="nucleotide sequence ID" value="NZ_FNFM01000013.1"/>
</dbReference>
<dbReference type="OrthoDB" id="3474880at2"/>
<proteinExistence type="predicted"/>
<dbReference type="InterPro" id="IPR000845">
    <property type="entry name" value="Nucleoside_phosphorylase_d"/>
</dbReference>
<evidence type="ECO:0000313" key="2">
    <source>
        <dbReference type="EMBL" id="SDK81254.1"/>
    </source>
</evidence>
<reference evidence="3" key="1">
    <citation type="submission" date="2016-10" db="EMBL/GenBank/DDBJ databases">
        <authorList>
            <person name="Varghese N."/>
            <person name="Submissions S."/>
        </authorList>
    </citation>
    <scope>NUCLEOTIDE SEQUENCE [LARGE SCALE GENOMIC DNA]</scope>
    <source>
        <strain evidence="3">DSM 45460</strain>
    </source>
</reference>
<dbReference type="SUPFAM" id="SSF53167">
    <property type="entry name" value="Purine and uridine phosphorylases"/>
    <property type="match status" value="1"/>
</dbReference>
<evidence type="ECO:0000259" key="1">
    <source>
        <dbReference type="Pfam" id="PF01048"/>
    </source>
</evidence>
<sequence length="203" mass="21551">MRSNLLVCTPLRVEARALRPLGANRVWRTGYGKRRSARSAAELTTREFGALAVAGLGGGLDPGLRSGDVVVGTELVGSGRGACRHSQRPELLAYRLRDLGLRVWLGPVLTSERLVLGAERAVLARGGALVADMESEVLATAASDRPVVIVRVVLDTRRQPLLGPGSPARLSGALRRLRATGLPLLRWAEAVAGPGSLDTVRSR</sequence>
<evidence type="ECO:0000313" key="3">
    <source>
        <dbReference type="Proteomes" id="UP000199213"/>
    </source>
</evidence>
<keyword evidence="3" id="KW-1185">Reference proteome</keyword>
<name>A0A1G9EYM5_ACTMZ</name>
<dbReference type="GO" id="GO:0003824">
    <property type="term" value="F:catalytic activity"/>
    <property type="evidence" value="ECO:0007669"/>
    <property type="project" value="InterPro"/>
</dbReference>
<organism evidence="2 3">
    <name type="scientific">Actinopolyspora mzabensis</name>
    <dbReference type="NCBI Taxonomy" id="995066"/>
    <lineage>
        <taxon>Bacteria</taxon>
        <taxon>Bacillati</taxon>
        <taxon>Actinomycetota</taxon>
        <taxon>Actinomycetes</taxon>
        <taxon>Actinopolysporales</taxon>
        <taxon>Actinopolysporaceae</taxon>
        <taxon>Actinopolyspora</taxon>
    </lineage>
</organism>
<dbReference type="Proteomes" id="UP000199213">
    <property type="component" value="Unassembled WGS sequence"/>
</dbReference>
<protein>
    <submittedName>
        <fullName evidence="2">4-hydroxy-3-methylbut-2-enyl diphosphate reductase</fullName>
    </submittedName>
</protein>
<dbReference type="EMBL" id="FNFM01000013">
    <property type="protein sequence ID" value="SDK81254.1"/>
    <property type="molecule type" value="Genomic_DNA"/>
</dbReference>
<accession>A0A1G9EYM5</accession>
<dbReference type="AlphaFoldDB" id="A0A1G9EYM5"/>
<dbReference type="Gene3D" id="3.40.50.1580">
    <property type="entry name" value="Nucleoside phosphorylase domain"/>
    <property type="match status" value="1"/>
</dbReference>
<dbReference type="GO" id="GO:0009116">
    <property type="term" value="P:nucleoside metabolic process"/>
    <property type="evidence" value="ECO:0007669"/>
    <property type="project" value="InterPro"/>
</dbReference>
<gene>
    <name evidence="2" type="ORF">SAMN04487820_11380</name>
</gene>
<feature type="domain" description="Nucleoside phosphorylase" evidence="1">
    <location>
        <begin position="28"/>
        <end position="156"/>
    </location>
</feature>
<dbReference type="Pfam" id="PF01048">
    <property type="entry name" value="PNP_UDP_1"/>
    <property type="match status" value="1"/>
</dbReference>
<dbReference type="InterPro" id="IPR035994">
    <property type="entry name" value="Nucleoside_phosphorylase_sf"/>
</dbReference>